<evidence type="ECO:0008006" key="4">
    <source>
        <dbReference type="Google" id="ProtNLM"/>
    </source>
</evidence>
<reference evidence="3" key="1">
    <citation type="submission" date="2016-10" db="EMBL/GenBank/DDBJ databases">
        <authorList>
            <person name="Varghese N."/>
            <person name="Submissions S."/>
        </authorList>
    </citation>
    <scope>NUCLEOTIDE SEQUENCE [LARGE SCALE GENOMIC DNA]</scope>
    <source>
        <strain evidence="3">LMG 26416</strain>
    </source>
</reference>
<dbReference type="EMBL" id="FOAJ01000001">
    <property type="protein sequence ID" value="SEK26954.1"/>
    <property type="molecule type" value="Genomic_DNA"/>
</dbReference>
<dbReference type="STRING" id="416943.SAMN05445871_5855"/>
<dbReference type="Proteomes" id="UP000199120">
    <property type="component" value="Unassembled WGS sequence"/>
</dbReference>
<keyword evidence="3" id="KW-1185">Reference proteome</keyword>
<protein>
    <recommendedName>
        <fullName evidence="4">Cysteine rich repeat-containing protein</fullName>
    </recommendedName>
</protein>
<evidence type="ECO:0000256" key="1">
    <source>
        <dbReference type="SAM" id="SignalP"/>
    </source>
</evidence>
<feature type="chain" id="PRO_5030028889" description="Cysteine rich repeat-containing protein" evidence="1">
    <location>
        <begin position="27"/>
        <end position="87"/>
    </location>
</feature>
<keyword evidence="1" id="KW-0732">Signal</keyword>
<accession>A0A1H7FMC5</accession>
<organism evidence="2 3">
    <name type="scientific">Paraburkholderia caballeronis</name>
    <dbReference type="NCBI Taxonomy" id="416943"/>
    <lineage>
        <taxon>Bacteria</taxon>
        <taxon>Pseudomonadati</taxon>
        <taxon>Pseudomonadota</taxon>
        <taxon>Betaproteobacteria</taxon>
        <taxon>Burkholderiales</taxon>
        <taxon>Burkholderiaceae</taxon>
        <taxon>Paraburkholderia</taxon>
    </lineage>
</organism>
<name>A0A1H7FMC5_9BURK</name>
<gene>
    <name evidence="2" type="ORF">SAMN05192542_101389</name>
</gene>
<dbReference type="AlphaFoldDB" id="A0A1H7FMC5"/>
<proteinExistence type="predicted"/>
<evidence type="ECO:0000313" key="3">
    <source>
        <dbReference type="Proteomes" id="UP000199120"/>
    </source>
</evidence>
<evidence type="ECO:0000313" key="2">
    <source>
        <dbReference type="EMBL" id="SEK26954.1"/>
    </source>
</evidence>
<dbReference type="RefSeq" id="WP_177197908.1">
    <property type="nucleotide sequence ID" value="NZ_FNSR01000003.1"/>
</dbReference>
<feature type="signal peptide" evidence="1">
    <location>
        <begin position="1"/>
        <end position="26"/>
    </location>
</feature>
<sequence length="87" mass="9088">MTRLPRIRAAVAAAVALAAWTFGAGAGHAASRDEQAHACRGDALHLCAADVPNKAKITACMKQHYDQLSPGCKAMFDQPASDSRPNG</sequence>